<feature type="region of interest" description="Disordered" evidence="1">
    <location>
        <begin position="117"/>
        <end position="136"/>
    </location>
</feature>
<feature type="region of interest" description="Disordered" evidence="1">
    <location>
        <begin position="429"/>
        <end position="460"/>
    </location>
</feature>
<feature type="compositionally biased region" description="Acidic residues" evidence="1">
    <location>
        <begin position="121"/>
        <end position="136"/>
    </location>
</feature>
<keyword evidence="3" id="KW-1185">Reference proteome</keyword>
<accession>A0A1E7LWB5</accession>
<evidence type="ECO:0000313" key="2">
    <source>
        <dbReference type="EMBL" id="OEV20183.1"/>
    </source>
</evidence>
<dbReference type="AlphaFoldDB" id="A0A1E7LWB5"/>
<comment type="caution">
    <text evidence="2">The sequence shown here is derived from an EMBL/GenBank/DDBJ whole genome shotgun (WGS) entry which is preliminary data.</text>
</comment>
<dbReference type="PATRIC" id="fig|518642.7.peg.5307"/>
<feature type="region of interest" description="Disordered" evidence="1">
    <location>
        <begin position="633"/>
        <end position="666"/>
    </location>
</feature>
<dbReference type="RefSeq" id="WP_070201156.1">
    <property type="nucleotide sequence ID" value="NZ_LJGZ01000027.1"/>
</dbReference>
<organism evidence="2 3">
    <name type="scientific">Streptomyces nanshensis</name>
    <dbReference type="NCBI Taxonomy" id="518642"/>
    <lineage>
        <taxon>Bacteria</taxon>
        <taxon>Bacillati</taxon>
        <taxon>Actinomycetota</taxon>
        <taxon>Actinomycetes</taxon>
        <taxon>Kitasatosporales</taxon>
        <taxon>Streptomycetaceae</taxon>
        <taxon>Streptomyces</taxon>
    </lineage>
</organism>
<protein>
    <submittedName>
        <fullName evidence="2">Uncharacterized protein</fullName>
    </submittedName>
</protein>
<dbReference type="EMBL" id="LJGZ01000027">
    <property type="protein sequence ID" value="OEV20183.1"/>
    <property type="molecule type" value="Genomic_DNA"/>
</dbReference>
<evidence type="ECO:0000313" key="3">
    <source>
        <dbReference type="Proteomes" id="UP000175971"/>
    </source>
</evidence>
<gene>
    <name evidence="2" type="ORF">AN221_13295</name>
</gene>
<dbReference type="Proteomes" id="UP000175971">
    <property type="component" value="Unassembled WGS sequence"/>
</dbReference>
<proteinExistence type="predicted"/>
<feature type="region of interest" description="Disordered" evidence="1">
    <location>
        <begin position="881"/>
        <end position="900"/>
    </location>
</feature>
<name>A0A1E7LWB5_9ACTN</name>
<sequence>MSPKHSTHPTNRRQIAKALDAQTRMGYQRALQRVVDAAEAGLLPKVLDEAGRAEAVRLLAEQGALEPEPGPILAKDYLQALVEEFRRLGWGAGDKPDVECFGLTTYAGPVAGLSLSVGRADDEDDGAERDPDDPDQCDLAKPLYLMAMCPAGNATVDDFEDGLVDCSTEPVRATARRLDTGLGRTRLARVRGMEEHSTTPCPICGDRYPAHHLLGNSPGSEPVCPACVFDGDQPYRTDLPYLAVQLDRLLYEDLSAPAGWDAVAAVLALTCGANLRSRLDRELRERGGWPFVMERWGEPLSRSWIWLPPPADRHPMFRHLGAGANLAALVDAVDRHEPTARTEAKALCREADVRWRDALWPAAIAYAVALTTQACERDRHRTPYRLVHSLSDGLGQIMKPFAVTGDAFNVEGGLAELLRYQLLPMLLGHSLDEEPDDPRRRYGAQDDDERPAATGADARISHSIDRANQVAVILGTLPFTPPGVPAWDGAPVTGPDAEVLGSTAPAGEQCAALRAEARRQAAETLYDAGGPLMVDADQAWTRDGWWIPSDHSRHAVRQARQFLGSRTRVLALWYGPGSQFPEPVQVCVEVTDVHARSTGPVDVPWLSVWDGHSHFGMTLSDLALVRRSEPGEELTQVWPTRGDADTGHQGATAVPDVPAGEPDAAGGKLPTAEELSLLTDRFLHLAGHRLGEGWKSVDEKAYAAHQRLEKALEAEYTGFAATSVKVWINLFDTAHPCRSGPGQPLPPYALTGKPYVVEFDVHAHDPSCGCGQEYGFGEFSDRVCQLLIVLCLYGGLIEAHPMVETAGTSEEGRAALRDITWEVEGPDGYDFREVQRRVIRDVTDVDSPLNTDTNPAYIPPYMAADGWYLPEGGTSMMFHGRRHGDENEDELKEQGAAGPA</sequence>
<reference evidence="2 3" key="1">
    <citation type="journal article" date="2016" name="Front. Microbiol.">
        <title>Comparative Genomics Analysis of Streptomyces Species Reveals Their Adaptation to the Marine Environment and Their Diversity at the Genomic Level.</title>
        <authorList>
            <person name="Tian X."/>
            <person name="Zhang Z."/>
            <person name="Yang T."/>
            <person name="Chen M."/>
            <person name="Li J."/>
            <person name="Chen F."/>
            <person name="Yang J."/>
            <person name="Li W."/>
            <person name="Zhang B."/>
            <person name="Zhang Z."/>
            <person name="Wu J."/>
            <person name="Zhang C."/>
            <person name="Long L."/>
            <person name="Xiao J."/>
        </authorList>
    </citation>
    <scope>NUCLEOTIDE SEQUENCE [LARGE SCALE GENOMIC DNA]</scope>
    <source>
        <strain evidence="2 3">SCSIO M10372</strain>
    </source>
</reference>
<evidence type="ECO:0000256" key="1">
    <source>
        <dbReference type="SAM" id="MobiDB-lite"/>
    </source>
</evidence>